<evidence type="ECO:0000256" key="3">
    <source>
        <dbReference type="ARBA" id="ARBA00023015"/>
    </source>
</evidence>
<dbReference type="GO" id="GO:0016020">
    <property type="term" value="C:membrane"/>
    <property type="evidence" value="ECO:0007669"/>
    <property type="project" value="InterPro"/>
</dbReference>
<organism evidence="7 8">
    <name type="scientific">Novosphingobium fuchskuhlense</name>
    <dbReference type="NCBI Taxonomy" id="1117702"/>
    <lineage>
        <taxon>Bacteria</taxon>
        <taxon>Pseudomonadati</taxon>
        <taxon>Pseudomonadota</taxon>
        <taxon>Alphaproteobacteria</taxon>
        <taxon>Sphingomonadales</taxon>
        <taxon>Sphingomonadaceae</taxon>
        <taxon>Novosphingobium</taxon>
    </lineage>
</organism>
<dbReference type="SUPFAM" id="SSF51306">
    <property type="entry name" value="LexA/Signal peptidase"/>
    <property type="match status" value="1"/>
</dbReference>
<dbReference type="PANTHER" id="PTHR40661">
    <property type="match status" value="1"/>
</dbReference>
<name>A0A117USA5_9SPHN</name>
<dbReference type="RefSeq" id="WP_067914368.1">
    <property type="nucleotide sequence ID" value="NZ_KQ954247.1"/>
</dbReference>
<dbReference type="InterPro" id="IPR036286">
    <property type="entry name" value="LexA/Signal_pep-like_sf"/>
</dbReference>
<keyword evidence="4" id="KW-0238">DNA-binding</keyword>
<gene>
    <name evidence="7" type="ORF">AQZ52_17755</name>
</gene>
<dbReference type="STRING" id="1117702.AQZ52_17755"/>
<dbReference type="PROSITE" id="PS00501">
    <property type="entry name" value="SPASE_I_1"/>
    <property type="match status" value="1"/>
</dbReference>
<dbReference type="Pfam" id="PF00717">
    <property type="entry name" value="Peptidase_S24"/>
    <property type="match status" value="1"/>
</dbReference>
<sequence>MDEARQALDELISSRKGCTYSGISRLLGRNVSYIQQYIRKGSPRYLDEGDRNILARFFGVEERVLGGPPHRSAPVVELVQIPVLDVEASAGHGAFAEMERKSGQFGFNETWLRKLTPSKASSLSIIHVNGDSMEPTLNDGDEVMVDLGDGQSRLRDGIYVLRMDDALNVKRVAIEPQGRKISVLSDNPAYPSWRGLERRAINIVGRVLWFGRKLQ</sequence>
<dbReference type="CDD" id="cd06529">
    <property type="entry name" value="S24_LexA-like"/>
    <property type="match status" value="1"/>
</dbReference>
<dbReference type="Gene3D" id="2.10.109.10">
    <property type="entry name" value="Umud Fragment, subunit A"/>
    <property type="match status" value="1"/>
</dbReference>
<evidence type="ECO:0000313" key="7">
    <source>
        <dbReference type="EMBL" id="KUR69946.1"/>
    </source>
</evidence>
<dbReference type="InterPro" id="IPR015927">
    <property type="entry name" value="Peptidase_S24_S26A/B/C"/>
</dbReference>
<keyword evidence="3" id="KW-0805">Transcription regulation</keyword>
<dbReference type="EMBL" id="LLZS01000011">
    <property type="protein sequence ID" value="KUR69946.1"/>
    <property type="molecule type" value="Genomic_DNA"/>
</dbReference>
<evidence type="ECO:0000256" key="4">
    <source>
        <dbReference type="ARBA" id="ARBA00023125"/>
    </source>
</evidence>
<keyword evidence="2" id="KW-0378">Hydrolase</keyword>
<dbReference type="GO" id="GO:0004252">
    <property type="term" value="F:serine-type endopeptidase activity"/>
    <property type="evidence" value="ECO:0007669"/>
    <property type="project" value="InterPro"/>
</dbReference>
<keyword evidence="1" id="KW-0645">Protease</keyword>
<evidence type="ECO:0000313" key="8">
    <source>
        <dbReference type="Proteomes" id="UP000058012"/>
    </source>
</evidence>
<dbReference type="GO" id="GO:0006508">
    <property type="term" value="P:proteolysis"/>
    <property type="evidence" value="ECO:0007669"/>
    <property type="project" value="UniProtKB-KW"/>
</dbReference>
<dbReference type="OrthoDB" id="528805at2"/>
<evidence type="ECO:0000259" key="6">
    <source>
        <dbReference type="Pfam" id="PF00717"/>
    </source>
</evidence>
<dbReference type="InterPro" id="IPR019756">
    <property type="entry name" value="Pept_S26A_signal_pept_1_Ser-AS"/>
</dbReference>
<dbReference type="Proteomes" id="UP000058012">
    <property type="component" value="Unassembled WGS sequence"/>
</dbReference>
<reference evidence="7 8" key="1">
    <citation type="submission" date="2015-10" db="EMBL/GenBank/DDBJ databases">
        <title>Draft genome sequence of Novosphingobium fuchskuhlense DSM 25065 isolated from a surface water sample of the southwest basin of Lake Grosse Fuchskuhle.</title>
        <authorList>
            <person name="Ruckert C."/>
            <person name="Winkler A."/>
            <person name="Glaeser J."/>
            <person name="Grossart H.-P."/>
            <person name="Kalinowski J."/>
            <person name="Glaeser S."/>
        </authorList>
    </citation>
    <scope>NUCLEOTIDE SEQUENCE [LARGE SCALE GENOMIC DNA]</scope>
    <source>
        <strain evidence="7 8">FNE08-7</strain>
    </source>
</reference>
<accession>A0A117USA5</accession>
<feature type="domain" description="Peptidase S24/S26A/S26B/S26C" evidence="6">
    <location>
        <begin position="82"/>
        <end position="207"/>
    </location>
</feature>
<evidence type="ECO:0000256" key="5">
    <source>
        <dbReference type="ARBA" id="ARBA00023163"/>
    </source>
</evidence>
<evidence type="ECO:0000256" key="2">
    <source>
        <dbReference type="ARBA" id="ARBA00022801"/>
    </source>
</evidence>
<keyword evidence="8" id="KW-1185">Reference proteome</keyword>
<dbReference type="PANTHER" id="PTHR40661:SF3">
    <property type="entry name" value="FELS-1 PROPHAGE TRANSCRIPTIONAL REGULATOR"/>
    <property type="match status" value="1"/>
</dbReference>
<dbReference type="InterPro" id="IPR039418">
    <property type="entry name" value="LexA-like"/>
</dbReference>
<dbReference type="GO" id="GO:0003677">
    <property type="term" value="F:DNA binding"/>
    <property type="evidence" value="ECO:0007669"/>
    <property type="project" value="UniProtKB-KW"/>
</dbReference>
<comment type="caution">
    <text evidence="7">The sequence shown here is derived from an EMBL/GenBank/DDBJ whole genome shotgun (WGS) entry which is preliminary data.</text>
</comment>
<protein>
    <submittedName>
        <fullName evidence="7">Peptidase S24</fullName>
    </submittedName>
</protein>
<dbReference type="AlphaFoldDB" id="A0A117USA5"/>
<proteinExistence type="predicted"/>
<evidence type="ECO:0000256" key="1">
    <source>
        <dbReference type="ARBA" id="ARBA00022670"/>
    </source>
</evidence>
<keyword evidence="5" id="KW-0804">Transcription</keyword>